<dbReference type="SMART" id="SM00729">
    <property type="entry name" value="Elp3"/>
    <property type="match status" value="1"/>
</dbReference>
<dbReference type="AlphaFoldDB" id="A0A1N6FIL4"/>
<feature type="compositionally biased region" description="Polar residues" evidence="4">
    <location>
        <begin position="1"/>
        <end position="14"/>
    </location>
</feature>
<proteinExistence type="predicted"/>
<dbReference type="GO" id="GO:0046872">
    <property type="term" value="F:metal ion binding"/>
    <property type="evidence" value="ECO:0007669"/>
    <property type="project" value="UniProtKB-KW"/>
</dbReference>
<dbReference type="PROSITE" id="PS51918">
    <property type="entry name" value="RADICAL_SAM"/>
    <property type="match status" value="1"/>
</dbReference>
<dbReference type="SFLD" id="SFLDS00029">
    <property type="entry name" value="Radical_SAM"/>
    <property type="match status" value="1"/>
</dbReference>
<dbReference type="InterPro" id="IPR006638">
    <property type="entry name" value="Elp3/MiaA/NifB-like_rSAM"/>
</dbReference>
<evidence type="ECO:0000256" key="1">
    <source>
        <dbReference type="ARBA" id="ARBA00022723"/>
    </source>
</evidence>
<reference evidence="6 7" key="1">
    <citation type="submission" date="2016-11" db="EMBL/GenBank/DDBJ databases">
        <authorList>
            <person name="Jaros S."/>
            <person name="Januszkiewicz K."/>
            <person name="Wedrychowicz H."/>
        </authorList>
    </citation>
    <scope>NUCLEOTIDE SEQUENCE [LARGE SCALE GENOMIC DNA]</scope>
    <source>
        <strain evidence="6 7">GAS86</strain>
    </source>
</reference>
<dbReference type="InterPro" id="IPR007197">
    <property type="entry name" value="rSAM"/>
</dbReference>
<dbReference type="GO" id="GO:0016829">
    <property type="term" value="F:lyase activity"/>
    <property type="evidence" value="ECO:0007669"/>
    <property type="project" value="UniProtKB-KW"/>
</dbReference>
<evidence type="ECO:0000256" key="2">
    <source>
        <dbReference type="ARBA" id="ARBA00023004"/>
    </source>
</evidence>
<keyword evidence="1" id="KW-0479">Metal-binding</keyword>
<gene>
    <name evidence="6" type="ORF">SAMN05444168_1603</name>
</gene>
<dbReference type="SFLD" id="SFLDG01084">
    <property type="entry name" value="Uncharacterised_Radical_SAM_Su"/>
    <property type="match status" value="1"/>
</dbReference>
<dbReference type="OrthoDB" id="9785699at2"/>
<dbReference type="InterPro" id="IPR040086">
    <property type="entry name" value="MJ0683-like"/>
</dbReference>
<evidence type="ECO:0000256" key="4">
    <source>
        <dbReference type="SAM" id="MobiDB-lite"/>
    </source>
</evidence>
<dbReference type="PANTHER" id="PTHR43432:SF3">
    <property type="entry name" value="SLR0285 PROTEIN"/>
    <property type="match status" value="1"/>
</dbReference>
<keyword evidence="2" id="KW-0408">Iron</keyword>
<feature type="domain" description="Radical SAM core" evidence="5">
    <location>
        <begin position="59"/>
        <end position="296"/>
    </location>
</feature>
<name>A0A1N6FIL4_9BURK</name>
<dbReference type="RefSeq" id="WP_074263784.1">
    <property type="nucleotide sequence ID" value="NZ_FSRM01000001.1"/>
</dbReference>
<dbReference type="Proteomes" id="UP000184693">
    <property type="component" value="Unassembled WGS sequence"/>
</dbReference>
<dbReference type="InterPro" id="IPR058240">
    <property type="entry name" value="rSAM_sf"/>
</dbReference>
<dbReference type="PANTHER" id="PTHR43432">
    <property type="entry name" value="SLR0285 PROTEIN"/>
    <property type="match status" value="1"/>
</dbReference>
<evidence type="ECO:0000313" key="7">
    <source>
        <dbReference type="Proteomes" id="UP000184693"/>
    </source>
</evidence>
<accession>A0A1N6FIL4</accession>
<dbReference type="SUPFAM" id="SSF102114">
    <property type="entry name" value="Radical SAM enzymes"/>
    <property type="match status" value="1"/>
</dbReference>
<sequence length="354" mass="39981">MNPQKGRGSVSNATPRFESHVRETVCDEWSQASPDEEPKTRTVVFVERAKTIISSNQSPDIPFEQSVNAYRGCEHGCVYCYARPSHAYLNLSPGLDFETKIFAKENAAEVLRQTLEKKSYEPKLIALGTNTDPYQPLERKLLITESILKVLEEFNNPVAITTKSALVTRDIEILARMAQKNLARVFMSVTTLDRDIARTLEPRASTPSKRLEAIRELTEAGIPTGVMVAPIIPALTDHDMEKILEHARAAGAMHAAYVALRLPLEVTNLFQEWLEVHHPLKAKHVMSLVRQMRGGKDYDSDFRTRMRGSGIHADLIQQRFKKACARLGLNESRRPLTTELFRRPIAPHPQMSLF</sequence>
<organism evidence="6 7">
    <name type="scientific">Paraburkholderia phenazinium</name>
    <dbReference type="NCBI Taxonomy" id="60549"/>
    <lineage>
        <taxon>Bacteria</taxon>
        <taxon>Pseudomonadati</taxon>
        <taxon>Pseudomonadota</taxon>
        <taxon>Betaproteobacteria</taxon>
        <taxon>Burkholderiales</taxon>
        <taxon>Burkholderiaceae</taxon>
        <taxon>Paraburkholderia</taxon>
    </lineage>
</organism>
<dbReference type="Gene3D" id="3.80.30.30">
    <property type="match status" value="1"/>
</dbReference>
<protein>
    <submittedName>
        <fullName evidence="6">DNA repair photolyase</fullName>
    </submittedName>
</protein>
<keyword evidence="3" id="KW-0411">Iron-sulfur</keyword>
<dbReference type="Pfam" id="PF04055">
    <property type="entry name" value="Radical_SAM"/>
    <property type="match status" value="1"/>
</dbReference>
<feature type="region of interest" description="Disordered" evidence="4">
    <location>
        <begin position="1"/>
        <end position="22"/>
    </location>
</feature>
<evidence type="ECO:0000313" key="6">
    <source>
        <dbReference type="EMBL" id="SIN95131.1"/>
    </source>
</evidence>
<dbReference type="EMBL" id="FSRM01000001">
    <property type="protein sequence ID" value="SIN95131.1"/>
    <property type="molecule type" value="Genomic_DNA"/>
</dbReference>
<keyword evidence="6" id="KW-0456">Lyase</keyword>
<dbReference type="GO" id="GO:0051536">
    <property type="term" value="F:iron-sulfur cluster binding"/>
    <property type="evidence" value="ECO:0007669"/>
    <property type="project" value="UniProtKB-KW"/>
</dbReference>
<dbReference type="CDD" id="cd01335">
    <property type="entry name" value="Radical_SAM"/>
    <property type="match status" value="1"/>
</dbReference>
<evidence type="ECO:0000259" key="5">
    <source>
        <dbReference type="PROSITE" id="PS51918"/>
    </source>
</evidence>
<evidence type="ECO:0000256" key="3">
    <source>
        <dbReference type="ARBA" id="ARBA00023014"/>
    </source>
</evidence>
<dbReference type="NCBIfam" id="NF033668">
    <property type="entry name" value="rSAM_PA0069"/>
    <property type="match status" value="1"/>
</dbReference>